<evidence type="ECO:0000256" key="3">
    <source>
        <dbReference type="ARBA" id="ARBA00023163"/>
    </source>
</evidence>
<dbReference type="Gene3D" id="2.10.109.10">
    <property type="entry name" value="Umud Fragment, subunit A"/>
    <property type="match status" value="1"/>
</dbReference>
<evidence type="ECO:0000256" key="2">
    <source>
        <dbReference type="ARBA" id="ARBA00023125"/>
    </source>
</evidence>
<feature type="domain" description="HTH cro/C1-type" evidence="4">
    <location>
        <begin position="7"/>
        <end position="61"/>
    </location>
</feature>
<evidence type="ECO:0000256" key="1">
    <source>
        <dbReference type="ARBA" id="ARBA00023015"/>
    </source>
</evidence>
<dbReference type="PROSITE" id="PS50943">
    <property type="entry name" value="HTH_CROC1"/>
    <property type="match status" value="1"/>
</dbReference>
<dbReference type="Gene3D" id="1.10.260.40">
    <property type="entry name" value="lambda repressor-like DNA-binding domains"/>
    <property type="match status" value="1"/>
</dbReference>
<evidence type="ECO:0000313" key="5">
    <source>
        <dbReference type="EMBL" id="GIU52174.1"/>
    </source>
</evidence>
<organism evidence="5 6">
    <name type="scientific">Shewanella sairae</name>
    <dbReference type="NCBI Taxonomy" id="190310"/>
    <lineage>
        <taxon>Bacteria</taxon>
        <taxon>Pseudomonadati</taxon>
        <taxon>Pseudomonadota</taxon>
        <taxon>Gammaproteobacteria</taxon>
        <taxon>Alteromonadales</taxon>
        <taxon>Shewanellaceae</taxon>
        <taxon>Shewanella</taxon>
    </lineage>
</organism>
<dbReference type="InterPro" id="IPR001387">
    <property type="entry name" value="Cro/C1-type_HTH"/>
</dbReference>
<gene>
    <name evidence="5" type="ORF">TUM4438_44180</name>
</gene>
<keyword evidence="1" id="KW-0805">Transcription regulation</keyword>
<dbReference type="SUPFAM" id="SSF51306">
    <property type="entry name" value="LexA/Signal peptidase"/>
    <property type="match status" value="1"/>
</dbReference>
<accession>A0ABQ4PRX5</accession>
<dbReference type="Proteomes" id="UP000887104">
    <property type="component" value="Unassembled WGS sequence"/>
</dbReference>
<dbReference type="PANTHER" id="PTHR40661">
    <property type="match status" value="1"/>
</dbReference>
<sequence length="206" mass="23434">MKFLDRLKNTRKSLGFTQLDIAEHVGISKAAVSRWELGYSCPSGEVLHLLAEKLQCTVNYLLSGEDDICNNVTFLRFYYETATTGIAGVRWEENIKNVPLPKAVVEAQGQEEKLYCVKVQGVSMNPVLRDGSVVAFNTQKKSIKDGFMYVIKQDNFLRVKLLIEAPDRIIIRSYNQEFEDEVISKKSRADFHVLGQVFWYVSSIGK</sequence>
<dbReference type="InterPro" id="IPR039418">
    <property type="entry name" value="LexA-like"/>
</dbReference>
<keyword evidence="3" id="KW-0804">Transcription</keyword>
<dbReference type="SMART" id="SM00530">
    <property type="entry name" value="HTH_XRE"/>
    <property type="match status" value="1"/>
</dbReference>
<protein>
    <recommendedName>
        <fullName evidence="4">HTH cro/C1-type domain-containing protein</fullName>
    </recommendedName>
</protein>
<dbReference type="PANTHER" id="PTHR40661:SF2">
    <property type="entry name" value="HTH-TYPE TRANSCRIPTIONAL REGULATOR PRTR"/>
    <property type="match status" value="1"/>
</dbReference>
<keyword evidence="2" id="KW-0238">DNA-binding</keyword>
<dbReference type="RefSeq" id="WP_220783379.1">
    <property type="nucleotide sequence ID" value="NZ_BPEY01000159.1"/>
</dbReference>
<dbReference type="Pfam" id="PF01381">
    <property type="entry name" value="HTH_3"/>
    <property type="match status" value="1"/>
</dbReference>
<dbReference type="InterPro" id="IPR036286">
    <property type="entry name" value="LexA/Signal_pep-like_sf"/>
</dbReference>
<dbReference type="InterPro" id="IPR015927">
    <property type="entry name" value="Peptidase_S24_S26A/B/C"/>
</dbReference>
<dbReference type="CDD" id="cd00093">
    <property type="entry name" value="HTH_XRE"/>
    <property type="match status" value="1"/>
</dbReference>
<evidence type="ECO:0000259" key="4">
    <source>
        <dbReference type="PROSITE" id="PS50943"/>
    </source>
</evidence>
<comment type="caution">
    <text evidence="5">The sequence shown here is derived from an EMBL/GenBank/DDBJ whole genome shotgun (WGS) entry which is preliminary data.</text>
</comment>
<evidence type="ECO:0000313" key="6">
    <source>
        <dbReference type="Proteomes" id="UP000887104"/>
    </source>
</evidence>
<keyword evidence="6" id="KW-1185">Reference proteome</keyword>
<name>A0ABQ4PRX5_9GAMM</name>
<dbReference type="EMBL" id="BPEY01000159">
    <property type="protein sequence ID" value="GIU52174.1"/>
    <property type="molecule type" value="Genomic_DNA"/>
</dbReference>
<dbReference type="InterPro" id="IPR010982">
    <property type="entry name" value="Lambda_DNA-bd_dom_sf"/>
</dbReference>
<reference evidence="5" key="1">
    <citation type="submission" date="2021-05" db="EMBL/GenBank/DDBJ databases">
        <title>Molecular characterization for Shewanella algae harboring chromosomal blaOXA-55-like strains isolated from clinical and environment sample.</title>
        <authorList>
            <person name="Ohama Y."/>
            <person name="Aoki K."/>
            <person name="Harada S."/>
            <person name="Moriya K."/>
            <person name="Ishii Y."/>
            <person name="Tateda K."/>
        </authorList>
    </citation>
    <scope>NUCLEOTIDE SEQUENCE</scope>
    <source>
        <strain evidence="5">JCM 11563</strain>
    </source>
</reference>
<proteinExistence type="predicted"/>
<dbReference type="Pfam" id="PF00717">
    <property type="entry name" value="Peptidase_S24"/>
    <property type="match status" value="1"/>
</dbReference>
<dbReference type="SUPFAM" id="SSF47413">
    <property type="entry name" value="lambda repressor-like DNA-binding domains"/>
    <property type="match status" value="1"/>
</dbReference>
<dbReference type="CDD" id="cd06529">
    <property type="entry name" value="S24_LexA-like"/>
    <property type="match status" value="1"/>
</dbReference>